<keyword evidence="1" id="KW-1133">Transmembrane helix</keyword>
<sequence length="202" mass="21508">MDGERKGAVLDALTTEHYVLQSAAGTAISESGARATGFVLTVSSSMVAIGFTVGNETAFWPFVSAVLPLLFGLGVATTVRLVENGVQGLMFQQAIARIRAFYRTLDEDHARYFGKYSRHENPAEATEALAMLATRTRPEIVSIAATTALITAAIGGIAVALLVVRIAGTDRVAVAYAIGAVVVGILMTCFFAFERSRYRDVL</sequence>
<feature type="transmembrane region" description="Helical" evidence="1">
    <location>
        <begin position="140"/>
        <end position="167"/>
    </location>
</feature>
<dbReference type="EMBL" id="VIVK01000001">
    <property type="protein sequence ID" value="TWD82837.1"/>
    <property type="molecule type" value="Genomic_DNA"/>
</dbReference>
<organism evidence="2 3">
    <name type="scientific">Kribbella amoyensis</name>
    <dbReference type="NCBI Taxonomy" id="996641"/>
    <lineage>
        <taxon>Bacteria</taxon>
        <taxon>Bacillati</taxon>
        <taxon>Actinomycetota</taxon>
        <taxon>Actinomycetes</taxon>
        <taxon>Propionibacteriales</taxon>
        <taxon>Kribbellaceae</taxon>
        <taxon>Kribbella</taxon>
    </lineage>
</organism>
<proteinExistence type="predicted"/>
<protein>
    <submittedName>
        <fullName evidence="2">Uncharacterized protein</fullName>
    </submittedName>
</protein>
<dbReference type="AlphaFoldDB" id="A0A561BVG7"/>
<dbReference type="RefSeq" id="WP_145808714.1">
    <property type="nucleotide sequence ID" value="NZ_VIVK01000001.1"/>
</dbReference>
<name>A0A561BVG7_9ACTN</name>
<evidence type="ECO:0000313" key="2">
    <source>
        <dbReference type="EMBL" id="TWD82837.1"/>
    </source>
</evidence>
<dbReference type="Proteomes" id="UP000318380">
    <property type="component" value="Unassembled WGS sequence"/>
</dbReference>
<keyword evidence="3" id="KW-1185">Reference proteome</keyword>
<dbReference type="OrthoDB" id="3679444at2"/>
<keyword evidence="1" id="KW-0472">Membrane</keyword>
<reference evidence="2 3" key="1">
    <citation type="submission" date="2019-06" db="EMBL/GenBank/DDBJ databases">
        <title>Sequencing the genomes of 1000 actinobacteria strains.</title>
        <authorList>
            <person name="Klenk H.-P."/>
        </authorList>
    </citation>
    <scope>NUCLEOTIDE SEQUENCE [LARGE SCALE GENOMIC DNA]</scope>
    <source>
        <strain evidence="2 3">DSM 24683</strain>
    </source>
</reference>
<evidence type="ECO:0000313" key="3">
    <source>
        <dbReference type="Proteomes" id="UP000318380"/>
    </source>
</evidence>
<evidence type="ECO:0000256" key="1">
    <source>
        <dbReference type="SAM" id="Phobius"/>
    </source>
</evidence>
<gene>
    <name evidence="2" type="ORF">FB561_3983</name>
</gene>
<accession>A0A561BVG7</accession>
<comment type="caution">
    <text evidence="2">The sequence shown here is derived from an EMBL/GenBank/DDBJ whole genome shotgun (WGS) entry which is preliminary data.</text>
</comment>
<feature type="transmembrane region" description="Helical" evidence="1">
    <location>
        <begin position="173"/>
        <end position="193"/>
    </location>
</feature>
<keyword evidence="1" id="KW-0812">Transmembrane</keyword>
<feature type="transmembrane region" description="Helical" evidence="1">
    <location>
        <begin position="59"/>
        <end position="82"/>
    </location>
</feature>